<name>A0AAU9F6R2_DROMD</name>
<evidence type="ECO:0000313" key="3">
    <source>
        <dbReference type="Proteomes" id="UP001500889"/>
    </source>
</evidence>
<proteinExistence type="predicted"/>
<feature type="chain" id="PRO_5043369965" evidence="1">
    <location>
        <begin position="21"/>
        <end position="67"/>
    </location>
</feature>
<dbReference type="AlphaFoldDB" id="A0AAU9F6R2"/>
<keyword evidence="1" id="KW-0732">Signal</keyword>
<evidence type="ECO:0000256" key="1">
    <source>
        <dbReference type="SAM" id="SignalP"/>
    </source>
</evidence>
<protein>
    <submittedName>
        <fullName evidence="2">Uncharacterized protein</fullName>
    </submittedName>
</protein>
<evidence type="ECO:0000313" key="2">
    <source>
        <dbReference type="EMBL" id="BFF91381.1"/>
    </source>
</evidence>
<dbReference type="Proteomes" id="UP001500889">
    <property type="component" value="Chromosome O"/>
</dbReference>
<gene>
    <name evidence="2" type="ORF">DMAD_09677</name>
</gene>
<organism evidence="2 3">
    <name type="scientific">Drosophila madeirensis</name>
    <name type="common">Fruit fly</name>
    <dbReference type="NCBI Taxonomy" id="30013"/>
    <lineage>
        <taxon>Eukaryota</taxon>
        <taxon>Metazoa</taxon>
        <taxon>Ecdysozoa</taxon>
        <taxon>Arthropoda</taxon>
        <taxon>Hexapoda</taxon>
        <taxon>Insecta</taxon>
        <taxon>Pterygota</taxon>
        <taxon>Neoptera</taxon>
        <taxon>Endopterygota</taxon>
        <taxon>Diptera</taxon>
        <taxon>Brachycera</taxon>
        <taxon>Muscomorpha</taxon>
        <taxon>Ephydroidea</taxon>
        <taxon>Drosophilidae</taxon>
        <taxon>Drosophila</taxon>
        <taxon>Sophophora</taxon>
    </lineage>
</organism>
<dbReference type="EMBL" id="AP029263">
    <property type="protein sequence ID" value="BFF91381.1"/>
    <property type="molecule type" value="Genomic_DNA"/>
</dbReference>
<feature type="signal peptide" evidence="1">
    <location>
        <begin position="1"/>
        <end position="20"/>
    </location>
</feature>
<keyword evidence="3" id="KW-1185">Reference proteome</keyword>
<reference evidence="2 3" key="1">
    <citation type="submission" date="2024-02" db="EMBL/GenBank/DDBJ databases">
        <title>A chromosome-level genome assembly of Drosophila madeirensis, a fruit fly species endemic to Madeira island.</title>
        <authorList>
            <person name="Tomihara K."/>
            <person name="Llopart A."/>
            <person name="Yamamoto D."/>
        </authorList>
    </citation>
    <scope>NUCLEOTIDE SEQUENCE [LARGE SCALE GENOMIC DNA]</scope>
    <source>
        <strain evidence="2 3">RF1</strain>
    </source>
</reference>
<accession>A0AAU9F6R2</accession>
<sequence length="67" mass="7751">MGPSIIMLLFLRFVINYLNPFGFLDTTIQESLGDEYGMCKGDFPNLRWTQGRREALLVLFTMLFVEA</sequence>